<keyword evidence="4 10" id="KW-0812">Transmembrane</keyword>
<evidence type="ECO:0000256" key="7">
    <source>
        <dbReference type="ARBA" id="ARBA00023054"/>
    </source>
</evidence>
<dbReference type="SUPFAM" id="SSF58038">
    <property type="entry name" value="SNARE fusion complex"/>
    <property type="match status" value="1"/>
</dbReference>
<feature type="region of interest" description="Disordered" evidence="9">
    <location>
        <begin position="88"/>
        <end position="171"/>
    </location>
</feature>
<feature type="transmembrane region" description="Helical" evidence="10">
    <location>
        <begin position="251"/>
        <end position="271"/>
    </location>
</feature>
<dbReference type="Proteomes" id="UP000225277">
    <property type="component" value="Unassembled WGS sequence"/>
</dbReference>
<dbReference type="STRING" id="112498.A0A2D3VI12"/>
<evidence type="ECO:0000256" key="3">
    <source>
        <dbReference type="ARBA" id="ARBA00022448"/>
    </source>
</evidence>
<dbReference type="GeneID" id="35605769"/>
<dbReference type="FunFam" id="1.20.5.110:FF:000060">
    <property type="entry name" value="SNARE complex subunit (Syn8)"/>
    <property type="match status" value="1"/>
</dbReference>
<dbReference type="GO" id="GO:0015031">
    <property type="term" value="P:protein transport"/>
    <property type="evidence" value="ECO:0007669"/>
    <property type="project" value="UniProtKB-KW"/>
</dbReference>
<evidence type="ECO:0000256" key="2">
    <source>
        <dbReference type="ARBA" id="ARBA00004308"/>
    </source>
</evidence>
<dbReference type="Gene3D" id="1.20.5.110">
    <property type="match status" value="1"/>
</dbReference>
<evidence type="ECO:0000313" key="13">
    <source>
        <dbReference type="Proteomes" id="UP000225277"/>
    </source>
</evidence>
<name>A0A2D3VI12_9PEZI</name>
<dbReference type="EMBL" id="FJUY01000024">
    <property type="protein sequence ID" value="CZT25002.1"/>
    <property type="molecule type" value="Genomic_DNA"/>
</dbReference>
<dbReference type="GO" id="GO:0061025">
    <property type="term" value="P:membrane fusion"/>
    <property type="evidence" value="ECO:0007669"/>
    <property type="project" value="UniProtKB-ARBA"/>
</dbReference>
<keyword evidence="6 10" id="KW-1133">Transmembrane helix</keyword>
<dbReference type="PANTHER" id="PTHR12791">
    <property type="entry name" value="GOLGI SNARE BET1-RELATED"/>
    <property type="match status" value="1"/>
</dbReference>
<feature type="domain" description="T-SNARE coiled-coil homology" evidence="11">
    <location>
        <begin position="181"/>
        <end position="243"/>
    </location>
</feature>
<comment type="subcellular location">
    <subcellularLocation>
        <location evidence="2">Endomembrane system</location>
    </subcellularLocation>
    <subcellularLocation>
        <location evidence="1">Membrane</location>
        <topology evidence="1">Single-pass membrane protein</topology>
    </subcellularLocation>
</comment>
<evidence type="ECO:0000256" key="4">
    <source>
        <dbReference type="ARBA" id="ARBA00022692"/>
    </source>
</evidence>
<dbReference type="GO" id="GO:0016020">
    <property type="term" value="C:membrane"/>
    <property type="evidence" value="ECO:0007669"/>
    <property type="project" value="UniProtKB-SubCell"/>
</dbReference>
<dbReference type="InterPro" id="IPR000727">
    <property type="entry name" value="T_SNARE_dom"/>
</dbReference>
<keyword evidence="5" id="KW-0653">Protein transport</keyword>
<keyword evidence="8 10" id="KW-0472">Membrane</keyword>
<evidence type="ECO:0000256" key="9">
    <source>
        <dbReference type="SAM" id="MobiDB-lite"/>
    </source>
</evidence>
<evidence type="ECO:0000256" key="5">
    <source>
        <dbReference type="ARBA" id="ARBA00022927"/>
    </source>
</evidence>
<evidence type="ECO:0000259" key="11">
    <source>
        <dbReference type="PROSITE" id="PS50192"/>
    </source>
</evidence>
<reference evidence="12 13" key="1">
    <citation type="submission" date="2016-03" db="EMBL/GenBank/DDBJ databases">
        <authorList>
            <person name="Ploux O."/>
        </authorList>
    </citation>
    <scope>NUCLEOTIDE SEQUENCE [LARGE SCALE GENOMIC DNA]</scope>
    <source>
        <strain evidence="12 13">URUG2</strain>
    </source>
</reference>
<dbReference type="AlphaFoldDB" id="A0A2D3VI12"/>
<evidence type="ECO:0000256" key="10">
    <source>
        <dbReference type="SAM" id="Phobius"/>
    </source>
</evidence>
<dbReference type="SMART" id="SM00397">
    <property type="entry name" value="t_SNARE"/>
    <property type="match status" value="1"/>
</dbReference>
<proteinExistence type="predicted"/>
<accession>A0A2D3VI12</accession>
<protein>
    <submittedName>
        <fullName evidence="12">Related to syntaxin 8</fullName>
    </submittedName>
</protein>
<keyword evidence="13" id="KW-1185">Reference proteome</keyword>
<dbReference type="RefSeq" id="XP_023631725.1">
    <property type="nucleotide sequence ID" value="XM_023775957.1"/>
</dbReference>
<dbReference type="PROSITE" id="PS50192">
    <property type="entry name" value="T_SNARE"/>
    <property type="match status" value="1"/>
</dbReference>
<evidence type="ECO:0000313" key="12">
    <source>
        <dbReference type="EMBL" id="CZT25002.1"/>
    </source>
</evidence>
<gene>
    <name evidence="12" type="ORF">RCC_10730</name>
</gene>
<dbReference type="OrthoDB" id="244190at2759"/>
<evidence type="ECO:0000256" key="1">
    <source>
        <dbReference type="ARBA" id="ARBA00004167"/>
    </source>
</evidence>
<feature type="compositionally biased region" description="Low complexity" evidence="9">
    <location>
        <begin position="146"/>
        <end position="155"/>
    </location>
</feature>
<dbReference type="GO" id="GO:0005768">
    <property type="term" value="C:endosome"/>
    <property type="evidence" value="ECO:0007669"/>
    <property type="project" value="UniProtKB-ARBA"/>
</dbReference>
<evidence type="ECO:0000256" key="8">
    <source>
        <dbReference type="ARBA" id="ARBA00023136"/>
    </source>
</evidence>
<sequence>MATSTSTSTSTSTPHQLLLLADHLKLSLLERQRAQSLNLPSSSQKDAQITRSLTNFAESLAALETQDEPSSDLPRLRKQYHQLYAQFHGTAPPSDDATHPNDPALAPDFAAAQRKPSNKSTTGKNVRFRDDPSAEEEDANRAALFSSTSSSQQQQPYTDEPMSAQQEEQGLDNQQIHAYHSRVLREQDEQLDVLGQSVGRQRLLGIQMGDELDEQNEMLGDVERGVDRHSGTLDAAQRRLGKIARKGRDGWNSWITIAILVVVLVLLIAVLK</sequence>
<organism evidence="12 13">
    <name type="scientific">Ramularia collo-cygni</name>
    <dbReference type="NCBI Taxonomy" id="112498"/>
    <lineage>
        <taxon>Eukaryota</taxon>
        <taxon>Fungi</taxon>
        <taxon>Dikarya</taxon>
        <taxon>Ascomycota</taxon>
        <taxon>Pezizomycotina</taxon>
        <taxon>Dothideomycetes</taxon>
        <taxon>Dothideomycetidae</taxon>
        <taxon>Mycosphaerellales</taxon>
        <taxon>Mycosphaerellaceae</taxon>
        <taxon>Ramularia</taxon>
    </lineage>
</organism>
<dbReference type="CDD" id="cd15859">
    <property type="entry name" value="SNARE_SYN8"/>
    <property type="match status" value="1"/>
</dbReference>
<evidence type="ECO:0000256" key="6">
    <source>
        <dbReference type="ARBA" id="ARBA00022989"/>
    </source>
</evidence>
<keyword evidence="7" id="KW-0175">Coiled coil</keyword>
<dbReference type="GO" id="GO:0006896">
    <property type="term" value="P:Golgi to vacuole transport"/>
    <property type="evidence" value="ECO:0007669"/>
    <property type="project" value="UniProtKB-ARBA"/>
</dbReference>
<keyword evidence="3" id="KW-0813">Transport</keyword>